<dbReference type="Proteomes" id="UP000095282">
    <property type="component" value="Unplaced"/>
</dbReference>
<feature type="transmembrane region" description="Helical" evidence="1">
    <location>
        <begin position="76"/>
        <end position="102"/>
    </location>
</feature>
<organism evidence="2 3">
    <name type="scientific">Caenorhabditis tropicalis</name>
    <dbReference type="NCBI Taxonomy" id="1561998"/>
    <lineage>
        <taxon>Eukaryota</taxon>
        <taxon>Metazoa</taxon>
        <taxon>Ecdysozoa</taxon>
        <taxon>Nematoda</taxon>
        <taxon>Chromadorea</taxon>
        <taxon>Rhabditida</taxon>
        <taxon>Rhabditina</taxon>
        <taxon>Rhabditomorpha</taxon>
        <taxon>Rhabditoidea</taxon>
        <taxon>Rhabditidae</taxon>
        <taxon>Peloderinae</taxon>
        <taxon>Caenorhabditis</taxon>
    </lineage>
</organism>
<feature type="transmembrane region" description="Helical" evidence="1">
    <location>
        <begin position="122"/>
        <end position="150"/>
    </location>
</feature>
<dbReference type="eggNOG" id="ENOG502TFYP">
    <property type="taxonomic scope" value="Eukaryota"/>
</dbReference>
<dbReference type="STRING" id="1561998.A0A1I7TYE2"/>
<proteinExistence type="predicted"/>
<dbReference type="PANTHER" id="PTHR46000">
    <property type="entry name" value="SEVEN TM RECEPTOR-RELATED"/>
    <property type="match status" value="1"/>
</dbReference>
<keyword evidence="1" id="KW-0812">Transmembrane</keyword>
<keyword evidence="1" id="KW-0472">Membrane</keyword>
<protein>
    <submittedName>
        <fullName evidence="3">Seven TM Receptor</fullName>
    </submittedName>
</protein>
<evidence type="ECO:0000313" key="2">
    <source>
        <dbReference type="Proteomes" id="UP000095282"/>
    </source>
</evidence>
<reference evidence="3" key="1">
    <citation type="submission" date="2016-11" db="UniProtKB">
        <authorList>
            <consortium name="WormBaseParasite"/>
        </authorList>
    </citation>
    <scope>IDENTIFICATION</scope>
</reference>
<dbReference type="AlphaFoldDB" id="A0A1I7TYE2"/>
<dbReference type="PANTHER" id="PTHR46000:SF9">
    <property type="entry name" value="SEVEN TM RECEPTOR"/>
    <property type="match status" value="1"/>
</dbReference>
<accession>A0A1I7TYE2</accession>
<dbReference type="Pfam" id="PF10326">
    <property type="entry name" value="7TM_GPCR_Str"/>
    <property type="match status" value="1"/>
</dbReference>
<sequence>MIYFRGPYLFIWILYCSYFGFQYSIGTYYFLEFYNISFDYYKESVQMRYNVSLNEIPAMGMIAFDPNTRVLRWRNIMSVINIVEILASQYIIMICCGVKMMLELEHKIKNFSPILKRHHEQFFKTLIIQISAPTVTLFIPLLFIVCLPLFNLEVNMPLGFLLCSFTLYPAVDALIVMYVVSDYKRIVIKLWKRVTGKFKKPNTTSLELSSKQAVQATTV</sequence>
<dbReference type="WBParaSite" id="Csp11.Scaffold629.g13033.t1">
    <property type="protein sequence ID" value="Csp11.Scaffold629.g13033.t1"/>
    <property type="gene ID" value="Csp11.Scaffold629.g13033"/>
</dbReference>
<dbReference type="SUPFAM" id="SSF81321">
    <property type="entry name" value="Family A G protein-coupled receptor-like"/>
    <property type="match status" value="1"/>
</dbReference>
<evidence type="ECO:0000313" key="3">
    <source>
        <dbReference type="WBParaSite" id="Csp11.Scaffold629.g13033.t1"/>
    </source>
</evidence>
<keyword evidence="2" id="KW-1185">Reference proteome</keyword>
<keyword evidence="1" id="KW-1133">Transmembrane helix</keyword>
<evidence type="ECO:0000256" key="1">
    <source>
        <dbReference type="SAM" id="Phobius"/>
    </source>
</evidence>
<feature type="transmembrane region" description="Helical" evidence="1">
    <location>
        <begin position="9"/>
        <end position="31"/>
    </location>
</feature>
<name>A0A1I7TYE2_9PELO</name>
<feature type="transmembrane region" description="Helical" evidence="1">
    <location>
        <begin position="156"/>
        <end position="180"/>
    </location>
</feature>
<dbReference type="InterPro" id="IPR019428">
    <property type="entry name" value="7TM_GPCR_serpentine_rcpt_Str"/>
</dbReference>